<evidence type="ECO:0000313" key="3">
    <source>
        <dbReference type="Proteomes" id="UP000315971"/>
    </source>
</evidence>
<organism evidence="2 3">
    <name type="scientific">Solitalea koreensis</name>
    <dbReference type="NCBI Taxonomy" id="543615"/>
    <lineage>
        <taxon>Bacteria</taxon>
        <taxon>Pseudomonadati</taxon>
        <taxon>Bacteroidota</taxon>
        <taxon>Sphingobacteriia</taxon>
        <taxon>Sphingobacteriales</taxon>
        <taxon>Sphingobacteriaceae</taxon>
        <taxon>Solitalea</taxon>
    </lineage>
</organism>
<name>A0A521DR99_9SPHI</name>
<gene>
    <name evidence="2" type="ORF">SAMN06265350_10819</name>
</gene>
<reference evidence="2 3" key="1">
    <citation type="submission" date="2017-05" db="EMBL/GenBank/DDBJ databases">
        <authorList>
            <person name="Varghese N."/>
            <person name="Submissions S."/>
        </authorList>
    </citation>
    <scope>NUCLEOTIDE SEQUENCE [LARGE SCALE GENOMIC DNA]</scope>
    <source>
        <strain evidence="2 3">DSM 21342</strain>
    </source>
</reference>
<feature type="compositionally biased region" description="Low complexity" evidence="1">
    <location>
        <begin position="83"/>
        <end position="95"/>
    </location>
</feature>
<protein>
    <submittedName>
        <fullName evidence="2">Uncharacterized protein</fullName>
    </submittedName>
</protein>
<proteinExistence type="predicted"/>
<dbReference type="Proteomes" id="UP000315971">
    <property type="component" value="Unassembled WGS sequence"/>
</dbReference>
<evidence type="ECO:0000313" key="2">
    <source>
        <dbReference type="EMBL" id="SMO73450.1"/>
    </source>
</evidence>
<keyword evidence="3" id="KW-1185">Reference proteome</keyword>
<dbReference type="RefSeq" id="WP_142604322.1">
    <property type="nucleotide sequence ID" value="NZ_FXSZ01000008.1"/>
</dbReference>
<evidence type="ECO:0000256" key="1">
    <source>
        <dbReference type="SAM" id="MobiDB-lite"/>
    </source>
</evidence>
<feature type="compositionally biased region" description="Basic and acidic residues" evidence="1">
    <location>
        <begin position="66"/>
        <end position="80"/>
    </location>
</feature>
<feature type="region of interest" description="Disordered" evidence="1">
    <location>
        <begin position="53"/>
        <end position="126"/>
    </location>
</feature>
<dbReference type="AlphaFoldDB" id="A0A521DR99"/>
<dbReference type="OrthoDB" id="978892at2"/>
<sequence length="306" mass="33533">MIVNTVSLKAFAQQNKAVQPVVKAKPATTTVKPVAKTSKATVSKSSGLLDSITASKYSKTGLPQKKSSDSLSKTDSDLKKSSKATTPTGAKAAASDSLVARTEGGGPTTVKSAQSVTGKSVSAKKGTGKIDPKFVTKKDEKPKATPKLPTNIITKNAVGVLKLGTDIDTIKKLYPKERVYRVYIYDQNTKYLQYQVMASDKVTPFLNITQDCVTDSVCLIKQIMVKHPYFKTDRDIKVGNTLDDLFLAYGYLGSRWEEENLIVSNEEGLDFIMDTSQIPKRWYKKMNLDRLPLPTKIIGIQISIVE</sequence>
<feature type="compositionally biased region" description="Polar residues" evidence="1">
    <location>
        <begin position="109"/>
        <end position="120"/>
    </location>
</feature>
<accession>A0A521DR99</accession>
<dbReference type="EMBL" id="FXSZ01000008">
    <property type="protein sequence ID" value="SMO73450.1"/>
    <property type="molecule type" value="Genomic_DNA"/>
</dbReference>